<dbReference type="Proteomes" id="UP000274358">
    <property type="component" value="Unassembled WGS sequence"/>
</dbReference>
<evidence type="ECO:0000313" key="2">
    <source>
        <dbReference type="Proteomes" id="UP000274358"/>
    </source>
</evidence>
<comment type="caution">
    <text evidence="1">The sequence shown here is derived from an EMBL/GenBank/DDBJ whole genome shotgun (WGS) entry which is preliminary data.</text>
</comment>
<gene>
    <name evidence="1" type="ORF">EKH80_06290</name>
</gene>
<name>A0A432M7N8_9GAMM</name>
<dbReference type="OrthoDB" id="9797882at2"/>
<reference evidence="1 2" key="1">
    <citation type="submission" date="2018-12" db="EMBL/GenBank/DDBJ databases">
        <title>Dyella dinghuensis sp. nov. DHOA06 and Dyella choica sp. nov. 4M-K27, isolated from forest soil.</title>
        <authorList>
            <person name="Qiu L.-H."/>
            <person name="Gao Z.-H."/>
        </authorList>
    </citation>
    <scope>NUCLEOTIDE SEQUENCE [LARGE SCALE GENOMIC DNA]</scope>
    <source>
        <strain evidence="1 2">4M-K27</strain>
    </source>
</reference>
<accession>A0A432M7N8</accession>
<sequence length="260" mass="29184">MSRLGKDINSGVEMTLMRPHLRFSSGGIVPISKSSTYPGMYQISGCNFYIDEDKLQPHEKNIFEMSRDGIDFEKFYCSWIKNEASWFRGFNCSHFSYPAMLNGKLASEGNDDIPSFSMTKGVKTRWLPGCFIHDLCTTAAISNTDEFTDVLSSGKHVPVAIVVKVKLGKDIPIPVAWLNVGEQVIRGPLNGPAFSFESIVWLCLKMPKVTNFPPNLPPPPPRPYNPSGQLVIDKWWNEQGKPWVDSVDLVGGYQCFLKQK</sequence>
<keyword evidence="2" id="KW-1185">Reference proteome</keyword>
<dbReference type="EMBL" id="RYYV01000004">
    <property type="protein sequence ID" value="RUL77497.1"/>
    <property type="molecule type" value="Genomic_DNA"/>
</dbReference>
<protein>
    <submittedName>
        <fullName evidence="1">Uncharacterized protein</fullName>
    </submittedName>
</protein>
<dbReference type="RefSeq" id="WP_126683892.1">
    <property type="nucleotide sequence ID" value="NZ_RYYV01000004.1"/>
</dbReference>
<dbReference type="AlphaFoldDB" id="A0A432M7N8"/>
<proteinExistence type="predicted"/>
<organism evidence="1 2">
    <name type="scientific">Dyella choica</name>
    <dbReference type="NCBI Taxonomy" id="1927959"/>
    <lineage>
        <taxon>Bacteria</taxon>
        <taxon>Pseudomonadati</taxon>
        <taxon>Pseudomonadota</taxon>
        <taxon>Gammaproteobacteria</taxon>
        <taxon>Lysobacterales</taxon>
        <taxon>Rhodanobacteraceae</taxon>
        <taxon>Dyella</taxon>
    </lineage>
</organism>
<evidence type="ECO:0000313" key="1">
    <source>
        <dbReference type="EMBL" id="RUL77497.1"/>
    </source>
</evidence>